<sequence>MDGVTLLAVYAAPAMENKGFSEMLGQFLTNPFVIPILLSIAALGILLSMFTPGPVPAFVGLFSLLLYFYGHMIEGAMGYGSVILLVIGLGLLFVEIFIPGGVIGFFGIAAIVTSILLTGEDMGFTAISLLIALIVAIGGTVISLKFFGKRLHLFKRVILTDATDTESGYVSTVNRPELVGQMAETVTALRPSGTIKLLDERIDAVSEGRFIGSGKRVKIIKVEGSRIVVRELEQEEEE</sequence>
<evidence type="ECO:0000259" key="6">
    <source>
        <dbReference type="Pfam" id="PF01957"/>
    </source>
</evidence>
<evidence type="ECO:0000256" key="1">
    <source>
        <dbReference type="ARBA" id="ARBA00004141"/>
    </source>
</evidence>
<evidence type="ECO:0000259" key="7">
    <source>
        <dbReference type="Pfam" id="PF24961"/>
    </source>
</evidence>
<gene>
    <name evidence="8" type="ORF">EEX84_01285</name>
</gene>
<keyword evidence="9" id="KW-1185">Reference proteome</keyword>
<dbReference type="AlphaFoldDB" id="A0A3M8PCH9"/>
<evidence type="ECO:0000256" key="4">
    <source>
        <dbReference type="ARBA" id="ARBA00023136"/>
    </source>
</evidence>
<dbReference type="PANTHER" id="PTHR33507:SF3">
    <property type="entry name" value="INNER MEMBRANE PROTEIN YBBJ"/>
    <property type="match status" value="1"/>
</dbReference>
<protein>
    <submittedName>
        <fullName evidence="8">Uncharacterized protein</fullName>
    </submittedName>
</protein>
<evidence type="ECO:0000256" key="2">
    <source>
        <dbReference type="ARBA" id="ARBA00022692"/>
    </source>
</evidence>
<comment type="caution">
    <text evidence="8">The sequence shown here is derived from an EMBL/GenBank/DDBJ whole genome shotgun (WGS) entry which is preliminary data.</text>
</comment>
<dbReference type="Proteomes" id="UP000275473">
    <property type="component" value="Unassembled WGS sequence"/>
</dbReference>
<dbReference type="InterPro" id="IPR052165">
    <property type="entry name" value="Membrane_assoc_protease"/>
</dbReference>
<dbReference type="Gene3D" id="2.40.50.140">
    <property type="entry name" value="Nucleic acid-binding proteins"/>
    <property type="match status" value="1"/>
</dbReference>
<dbReference type="Pfam" id="PF24961">
    <property type="entry name" value="NfeD_membrane"/>
    <property type="match status" value="1"/>
</dbReference>
<evidence type="ECO:0000256" key="3">
    <source>
        <dbReference type="ARBA" id="ARBA00022989"/>
    </source>
</evidence>
<feature type="transmembrane region" description="Helical" evidence="5">
    <location>
        <begin position="27"/>
        <end position="47"/>
    </location>
</feature>
<dbReference type="InterPro" id="IPR002810">
    <property type="entry name" value="NfeD-like_C"/>
</dbReference>
<dbReference type="SUPFAM" id="SSF141322">
    <property type="entry name" value="NfeD domain-like"/>
    <property type="match status" value="1"/>
</dbReference>
<keyword evidence="4 5" id="KW-0472">Membrane</keyword>
<feature type="transmembrane region" description="Helical" evidence="5">
    <location>
        <begin position="82"/>
        <end position="112"/>
    </location>
</feature>
<proteinExistence type="predicted"/>
<dbReference type="EMBL" id="RIAX01000001">
    <property type="protein sequence ID" value="RNF41282.1"/>
    <property type="molecule type" value="Genomic_DNA"/>
</dbReference>
<evidence type="ECO:0000313" key="9">
    <source>
        <dbReference type="Proteomes" id="UP000275473"/>
    </source>
</evidence>
<comment type="subcellular location">
    <subcellularLocation>
        <location evidence="1">Membrane</location>
        <topology evidence="1">Multi-pass membrane protein</topology>
    </subcellularLocation>
</comment>
<dbReference type="InterPro" id="IPR012340">
    <property type="entry name" value="NA-bd_OB-fold"/>
</dbReference>
<feature type="domain" description="NfeD-like C-terminal" evidence="6">
    <location>
        <begin position="177"/>
        <end position="230"/>
    </location>
</feature>
<feature type="transmembrane region" description="Helical" evidence="5">
    <location>
        <begin position="124"/>
        <end position="147"/>
    </location>
</feature>
<evidence type="ECO:0000313" key="8">
    <source>
        <dbReference type="EMBL" id="RNF41282.1"/>
    </source>
</evidence>
<name>A0A3M8PCH9_9BACL</name>
<evidence type="ECO:0000256" key="5">
    <source>
        <dbReference type="SAM" id="Phobius"/>
    </source>
</evidence>
<dbReference type="InterPro" id="IPR056739">
    <property type="entry name" value="NfeD_membrane"/>
</dbReference>
<dbReference type="PANTHER" id="PTHR33507">
    <property type="entry name" value="INNER MEMBRANE PROTEIN YBBJ"/>
    <property type="match status" value="1"/>
</dbReference>
<accession>A0A3M8PCH9</accession>
<dbReference type="Pfam" id="PF01957">
    <property type="entry name" value="NfeD"/>
    <property type="match status" value="1"/>
</dbReference>
<feature type="domain" description="NfeD integral membrane" evidence="7">
    <location>
        <begin position="33"/>
        <end position="143"/>
    </location>
</feature>
<reference evidence="8 9" key="1">
    <citation type="journal article" date="2018" name="Int. J. Syst. Evol. Microbiol.">
        <title>Planococcus salinus sp. nov., a moderately halophilic bacterium isolated from a saline-alkali soil.</title>
        <authorList>
            <person name="Gan L."/>
        </authorList>
    </citation>
    <scope>NUCLEOTIDE SEQUENCE [LARGE SCALE GENOMIC DNA]</scope>
    <source>
        <strain evidence="8 9">LCB217</strain>
    </source>
</reference>
<keyword evidence="3 5" id="KW-1133">Transmembrane helix</keyword>
<organism evidence="8 9">
    <name type="scientific">Planococcus salinus</name>
    <dbReference type="NCBI Taxonomy" id="1848460"/>
    <lineage>
        <taxon>Bacteria</taxon>
        <taxon>Bacillati</taxon>
        <taxon>Bacillota</taxon>
        <taxon>Bacilli</taxon>
        <taxon>Bacillales</taxon>
        <taxon>Caryophanaceae</taxon>
        <taxon>Planococcus</taxon>
    </lineage>
</organism>
<dbReference type="OrthoDB" id="9806253at2"/>
<dbReference type="GO" id="GO:0005886">
    <property type="term" value="C:plasma membrane"/>
    <property type="evidence" value="ECO:0007669"/>
    <property type="project" value="TreeGrafter"/>
</dbReference>
<keyword evidence="2 5" id="KW-0812">Transmembrane</keyword>